<accession>A0A2G8LJD2</accession>
<dbReference type="InterPro" id="IPR027479">
    <property type="entry name" value="S-Me-THD_N_sf"/>
</dbReference>
<feature type="domain" description="S-Me-THD-like C-terminal" evidence="4">
    <location>
        <begin position="799"/>
        <end position="942"/>
    </location>
</feature>
<proteinExistence type="predicted"/>
<dbReference type="GO" id="GO:0016787">
    <property type="term" value="F:hydrolase activity"/>
    <property type="evidence" value="ECO:0007669"/>
    <property type="project" value="InterPro"/>
</dbReference>
<dbReference type="PANTHER" id="PTHR11365:SF10">
    <property type="entry name" value="HYDANTOINASE_OXOPROLINASE"/>
    <property type="match status" value="1"/>
</dbReference>
<dbReference type="InterPro" id="IPR024071">
    <property type="entry name" value="S-Me-THD_C_sf"/>
</dbReference>
<evidence type="ECO:0000259" key="4">
    <source>
        <dbReference type="Pfam" id="PF20906"/>
    </source>
</evidence>
<feature type="domain" description="Hydantoinase A/oxoprolinase" evidence="1">
    <location>
        <begin position="194"/>
        <end position="363"/>
    </location>
</feature>
<dbReference type="SUPFAM" id="SSF160991">
    <property type="entry name" value="CV3147-like"/>
    <property type="match status" value="1"/>
</dbReference>
<dbReference type="EMBL" id="MRZV01000059">
    <property type="protein sequence ID" value="PIK60359.1"/>
    <property type="molecule type" value="Genomic_DNA"/>
</dbReference>
<dbReference type="FunFam" id="2.40.390.10:FF:000003">
    <property type="entry name" value="Uncharacterized protein"/>
    <property type="match status" value="1"/>
</dbReference>
<dbReference type="OrthoDB" id="5404895at2759"/>
<dbReference type="Pfam" id="PF01968">
    <property type="entry name" value="Hydantoinase_A"/>
    <property type="match status" value="1"/>
</dbReference>
<evidence type="ECO:0000313" key="5">
    <source>
        <dbReference type="EMBL" id="PIK60359.1"/>
    </source>
</evidence>
<organism evidence="5 6">
    <name type="scientific">Stichopus japonicus</name>
    <name type="common">Sea cucumber</name>
    <dbReference type="NCBI Taxonomy" id="307972"/>
    <lineage>
        <taxon>Eukaryota</taxon>
        <taxon>Metazoa</taxon>
        <taxon>Echinodermata</taxon>
        <taxon>Eleutherozoa</taxon>
        <taxon>Echinozoa</taxon>
        <taxon>Holothuroidea</taxon>
        <taxon>Aspidochirotacea</taxon>
        <taxon>Aspidochirotida</taxon>
        <taxon>Stichopodidae</taxon>
        <taxon>Apostichopus</taxon>
    </lineage>
</organism>
<dbReference type="InterPro" id="IPR045079">
    <property type="entry name" value="Oxoprolinase-like"/>
</dbReference>
<dbReference type="InterPro" id="IPR043129">
    <property type="entry name" value="ATPase_NBD"/>
</dbReference>
<dbReference type="InterPro" id="IPR048350">
    <property type="entry name" value="S-Me-THD-like_C"/>
</dbReference>
<dbReference type="InterPro" id="IPR010318">
    <property type="entry name" value="S-Me-THD_N"/>
</dbReference>
<dbReference type="Gene3D" id="3.40.1610.10">
    <property type="entry name" value="CV3147-like domain"/>
    <property type="match status" value="1"/>
</dbReference>
<evidence type="ECO:0000259" key="3">
    <source>
        <dbReference type="Pfam" id="PF06032"/>
    </source>
</evidence>
<reference evidence="5 6" key="1">
    <citation type="journal article" date="2017" name="PLoS Biol.">
        <title>The sea cucumber genome provides insights into morphological evolution and visceral regeneration.</title>
        <authorList>
            <person name="Zhang X."/>
            <person name="Sun L."/>
            <person name="Yuan J."/>
            <person name="Sun Y."/>
            <person name="Gao Y."/>
            <person name="Zhang L."/>
            <person name="Li S."/>
            <person name="Dai H."/>
            <person name="Hamel J.F."/>
            <person name="Liu C."/>
            <person name="Yu Y."/>
            <person name="Liu S."/>
            <person name="Lin W."/>
            <person name="Guo K."/>
            <person name="Jin S."/>
            <person name="Xu P."/>
            <person name="Storey K.B."/>
            <person name="Huan P."/>
            <person name="Zhang T."/>
            <person name="Zhou Y."/>
            <person name="Zhang J."/>
            <person name="Lin C."/>
            <person name="Li X."/>
            <person name="Xing L."/>
            <person name="Huo D."/>
            <person name="Sun M."/>
            <person name="Wang L."/>
            <person name="Mercier A."/>
            <person name="Li F."/>
            <person name="Yang H."/>
            <person name="Xiang J."/>
        </authorList>
    </citation>
    <scope>NUCLEOTIDE SEQUENCE [LARGE SCALE GENOMIC DNA]</scope>
    <source>
        <strain evidence="5">Shaxun</strain>
        <tissue evidence="5">Muscle</tissue>
    </source>
</reference>
<feature type="domain" description="Hydantoinase/oxoprolinase N-terminal" evidence="2">
    <location>
        <begin position="6"/>
        <end position="174"/>
    </location>
</feature>
<evidence type="ECO:0008006" key="7">
    <source>
        <dbReference type="Google" id="ProtNLM"/>
    </source>
</evidence>
<comment type="caution">
    <text evidence="5">The sequence shown here is derived from an EMBL/GenBank/DDBJ whole genome shotgun (WGS) entry which is preliminary data.</text>
</comment>
<evidence type="ECO:0000259" key="1">
    <source>
        <dbReference type="Pfam" id="PF01968"/>
    </source>
</evidence>
<dbReference type="PANTHER" id="PTHR11365">
    <property type="entry name" value="5-OXOPROLINASE RELATED"/>
    <property type="match status" value="1"/>
</dbReference>
<name>A0A2G8LJD2_STIJA</name>
<protein>
    <recommendedName>
        <fullName evidence="7">Hydantoinase</fullName>
    </recommendedName>
</protein>
<dbReference type="InterPro" id="IPR002821">
    <property type="entry name" value="Hydantoinase_A"/>
</dbReference>
<dbReference type="Gene3D" id="2.40.390.10">
    <property type="entry name" value="CV3147-like"/>
    <property type="match status" value="1"/>
</dbReference>
<evidence type="ECO:0000259" key="2">
    <source>
        <dbReference type="Pfam" id="PF05378"/>
    </source>
</evidence>
<dbReference type="Pfam" id="PF06032">
    <property type="entry name" value="S-Me-THD_N"/>
    <property type="match status" value="2"/>
</dbReference>
<feature type="domain" description="S-Me-THD N-terminal" evidence="3">
    <location>
        <begin position="708"/>
        <end position="774"/>
    </location>
</feature>
<evidence type="ECO:0000313" key="6">
    <source>
        <dbReference type="Proteomes" id="UP000230750"/>
    </source>
</evidence>
<feature type="domain" description="S-Me-THD N-terminal" evidence="3">
    <location>
        <begin position="579"/>
        <end position="668"/>
    </location>
</feature>
<dbReference type="AlphaFoldDB" id="A0A2G8LJD2"/>
<dbReference type="STRING" id="307972.A0A2G8LJD2"/>
<dbReference type="SUPFAM" id="SSF53067">
    <property type="entry name" value="Actin-like ATPase domain"/>
    <property type="match status" value="1"/>
</dbReference>
<sequence>MKWLIIGADVGGTNTDVVCLHGTEVIAYDKFPTSEDVTTGLHTAIGNVLKKLPAEDWSVGRVNIGTTHFINALLQRRDLVPVSVVRLCGPASTALPPFIGFPDNLADLLQAKCFFVNGGYQVDGSIITEVDEKEILDVIQQIKDSNIHNVVISGVFSPVNDDQEKQVEKLFRKHFPEASLSLSSDIGSIGLLERENAAILNESLKPLCHKTIFALAQALKDLKLDCPFFLTQNDGTIIRSSEALDFPVKTFSSGPTNSMRGASHLSGIKDAIVVDVGGTTTDVGSLQGGFPRQSSHVDVGGIDTNFRMPDVLSIGLGGGSIIHHKTVINRVQVDVGPKSVGYRLTKEALVFGGSTVTATDIAVGFLKVDVGDRRKVTVSPTVLEEANEMIQCMVEEAIDRMKVSKEEVPVILVGAGSILKDITRRVKGVSKFILPSYYQVANAVGAALGQVSGYEDRPTNLVGTTREEALERAEQKAIERCIQNGAKRETIQIIEREEIGLAYLPGNFTRLKVKVVGDLSEDALKEAKRVTSDGIEKPRIQEATARKLDKVTHDRADTLEPRAPHVDKDTGEWILSEYDVQCISIGAGILGCGGGGNPKVGKLRALNALKQGKKIRIIHPDRLKKAPYKGGKVGIAAFMGAPGVLVEKLCNGEEILNSLQCLETVLKSDLLEENSAQREKINVQKSEQIEFVTDFDPDLVDDSGRDSTKLVALMSAEIGGLNAVEPLCVAALMDLPVIDCDGMGRAFPELQMFAPAIYGKALYPAVLVDDKKQRELVLWAKDAKAIENHFRMTLGRMGCFRLGDAVLKARKEQRNPVKSICEHENGVHLISGKVVDVCRETTGGFDQGFLEIEGTGRYSGQEVIVQFQNENLLATRKTDGGKEEVVATTPDLIVIVDADTGTPITTEEVRYGLRVAAIALASPPQLRTRAALKFVGPRAFSLPSTLLQLVTIRFTNQ</sequence>
<dbReference type="Proteomes" id="UP000230750">
    <property type="component" value="Unassembled WGS sequence"/>
</dbReference>
<gene>
    <name evidence="5" type="ORF">BSL78_02729</name>
</gene>
<dbReference type="InterPro" id="IPR008040">
    <property type="entry name" value="Hydant_A_N"/>
</dbReference>
<dbReference type="Pfam" id="PF05378">
    <property type="entry name" value="Hydant_A_N"/>
    <property type="match status" value="1"/>
</dbReference>
<dbReference type="Pfam" id="PF20906">
    <property type="entry name" value="S-Me-THD_C"/>
    <property type="match status" value="1"/>
</dbReference>
<keyword evidence="6" id="KW-1185">Reference proteome</keyword>